<gene>
    <name evidence="1" type="ORF">BLA29_006649</name>
</gene>
<accession>A0A1Y3ATG4</accession>
<keyword evidence="2" id="KW-1185">Reference proteome</keyword>
<name>A0A1Y3ATG4_EURMA</name>
<organism evidence="1 2">
    <name type="scientific">Euroglyphus maynei</name>
    <name type="common">Mayne's house dust mite</name>
    <dbReference type="NCBI Taxonomy" id="6958"/>
    <lineage>
        <taxon>Eukaryota</taxon>
        <taxon>Metazoa</taxon>
        <taxon>Ecdysozoa</taxon>
        <taxon>Arthropoda</taxon>
        <taxon>Chelicerata</taxon>
        <taxon>Arachnida</taxon>
        <taxon>Acari</taxon>
        <taxon>Acariformes</taxon>
        <taxon>Sarcoptiformes</taxon>
        <taxon>Astigmata</taxon>
        <taxon>Psoroptidia</taxon>
        <taxon>Analgoidea</taxon>
        <taxon>Pyroglyphidae</taxon>
        <taxon>Pyroglyphinae</taxon>
        <taxon>Euroglyphus</taxon>
    </lineage>
</organism>
<protein>
    <submittedName>
        <fullName evidence="1">Uncharacterized protein</fullName>
    </submittedName>
</protein>
<dbReference type="OrthoDB" id="6514083at2759"/>
<comment type="caution">
    <text evidence="1">The sequence shown here is derived from an EMBL/GenBank/DDBJ whole genome shotgun (WGS) entry which is preliminary data.</text>
</comment>
<dbReference type="EMBL" id="MUJZ01059414">
    <property type="protein sequence ID" value="OTF71760.1"/>
    <property type="molecule type" value="Genomic_DNA"/>
</dbReference>
<sequence>MKIDRSKSKKSSSEVPFDCKLLIEELKQCDDEQMLIVLKRIKTWSCGKCELYHWIDVLDKFDTILEECCHKESPDQWVLPVDLAENAKVILSMIETCSFI</sequence>
<proteinExistence type="predicted"/>
<evidence type="ECO:0000313" key="2">
    <source>
        <dbReference type="Proteomes" id="UP000194236"/>
    </source>
</evidence>
<evidence type="ECO:0000313" key="1">
    <source>
        <dbReference type="EMBL" id="OTF71760.1"/>
    </source>
</evidence>
<dbReference type="AlphaFoldDB" id="A0A1Y3ATG4"/>
<reference evidence="1 2" key="1">
    <citation type="submission" date="2017-03" db="EMBL/GenBank/DDBJ databases">
        <title>Genome Survey of Euroglyphus maynei.</title>
        <authorList>
            <person name="Arlian L.G."/>
            <person name="Morgan M.S."/>
            <person name="Rider S.D."/>
        </authorList>
    </citation>
    <scope>NUCLEOTIDE SEQUENCE [LARGE SCALE GENOMIC DNA]</scope>
    <source>
        <strain evidence="1">Arlian Lab</strain>
        <tissue evidence="1">Whole body</tissue>
    </source>
</reference>
<dbReference type="Proteomes" id="UP000194236">
    <property type="component" value="Unassembled WGS sequence"/>
</dbReference>